<evidence type="ECO:0000313" key="7">
    <source>
        <dbReference type="Proteomes" id="UP000504608"/>
    </source>
</evidence>
<keyword evidence="5" id="KW-0732">Signal</keyword>
<name>A0A6J1HP52_CUCMA</name>
<dbReference type="SUPFAM" id="SSF52058">
    <property type="entry name" value="L domain-like"/>
    <property type="match status" value="1"/>
</dbReference>
<dbReference type="Proteomes" id="UP000504608">
    <property type="component" value="Unplaced"/>
</dbReference>
<accession>A0A6J1HP52</accession>
<dbReference type="InterPro" id="IPR051848">
    <property type="entry name" value="PGIP"/>
</dbReference>
<dbReference type="GeneID" id="111466048"/>
<dbReference type="InterPro" id="IPR001611">
    <property type="entry name" value="Leu-rich_rpt"/>
</dbReference>
<keyword evidence="7" id="KW-1185">Reference proteome</keyword>
<feature type="domain" description="Leucine-rich repeat-containing N-terminal plant-type" evidence="6">
    <location>
        <begin position="33"/>
        <end position="70"/>
    </location>
</feature>
<evidence type="ECO:0000256" key="4">
    <source>
        <dbReference type="ARBA" id="ARBA00038043"/>
    </source>
</evidence>
<dbReference type="InterPro" id="IPR032675">
    <property type="entry name" value="LRR_dom_sf"/>
</dbReference>
<feature type="chain" id="PRO_5026894087" evidence="5">
    <location>
        <begin position="29"/>
        <end position="335"/>
    </location>
</feature>
<dbReference type="OrthoDB" id="676979at2759"/>
<reference evidence="8" key="1">
    <citation type="submission" date="2025-08" db="UniProtKB">
        <authorList>
            <consortium name="RefSeq"/>
        </authorList>
    </citation>
    <scope>IDENTIFICATION</scope>
    <source>
        <tissue evidence="8">Young leaves</tissue>
    </source>
</reference>
<gene>
    <name evidence="8" type="primary">LOC111466048</name>
</gene>
<dbReference type="Pfam" id="PF08263">
    <property type="entry name" value="LRRNT_2"/>
    <property type="match status" value="1"/>
</dbReference>
<evidence type="ECO:0000313" key="8">
    <source>
        <dbReference type="RefSeq" id="XP_022966386.1"/>
    </source>
</evidence>
<dbReference type="FunFam" id="3.80.10.10:FF:000348">
    <property type="entry name" value="Polygalacturonase inhibitor 1"/>
    <property type="match status" value="1"/>
</dbReference>
<evidence type="ECO:0000256" key="3">
    <source>
        <dbReference type="ARBA" id="ARBA00022737"/>
    </source>
</evidence>
<dbReference type="Pfam" id="PF13855">
    <property type="entry name" value="LRR_8"/>
    <property type="match status" value="1"/>
</dbReference>
<dbReference type="PANTHER" id="PTHR48059:SF4">
    <property type="entry name" value="POLYGALACTURONASE INHIBITOR 1-RELATED"/>
    <property type="match status" value="1"/>
</dbReference>
<evidence type="ECO:0000256" key="1">
    <source>
        <dbReference type="ARBA" id="ARBA00004196"/>
    </source>
</evidence>
<dbReference type="PANTHER" id="PTHR48059">
    <property type="entry name" value="POLYGALACTURONASE INHIBITOR 1"/>
    <property type="match status" value="1"/>
</dbReference>
<evidence type="ECO:0000256" key="2">
    <source>
        <dbReference type="ARBA" id="ARBA00022614"/>
    </source>
</evidence>
<dbReference type="AlphaFoldDB" id="A0A6J1HP52"/>
<dbReference type="InterPro" id="IPR013210">
    <property type="entry name" value="LRR_N_plant-typ"/>
</dbReference>
<proteinExistence type="inferred from homology"/>
<sequence length="335" mass="37601">MVRLSLKSPLLSTFSLLFFFIFFTISFAELCNPNDKKALLNIKKAFNNAYYFASWKAEEDCCTWYSVQCDENSHRIISLTLAVDKQISGQIPPHVGELPFLQYLTFHKLPNLVGPIQPAIAKLHNLKHLDISWTKISGTIPDFLSSLSNLSYISLSFSNLSGAIPSSLSKLPNLSYLQLDRSKLTGQIPDSFGDFKAENFNLYLSHNKLSGKIPPSLSKVDFSAIDLSRNKLEGDAYMIFGAQKKAWNVDLSRNLLAFDMSKVVFSTNLFMLDVNHNKIFGGLPPQMSKLSLTSLNVSYNRLCGQIPKGKKLKRFGVDSYFHNKCLCGKPLESCK</sequence>
<protein>
    <submittedName>
        <fullName evidence="8">Polygalacturonase inhibitor-like</fullName>
    </submittedName>
</protein>
<comment type="similarity">
    <text evidence="4">Belongs to the polygalacturonase-inhibiting protein family.</text>
</comment>
<dbReference type="Pfam" id="PF00560">
    <property type="entry name" value="LRR_1"/>
    <property type="match status" value="2"/>
</dbReference>
<evidence type="ECO:0000256" key="5">
    <source>
        <dbReference type="SAM" id="SignalP"/>
    </source>
</evidence>
<dbReference type="Gene3D" id="3.80.10.10">
    <property type="entry name" value="Ribonuclease Inhibitor"/>
    <property type="match status" value="1"/>
</dbReference>
<keyword evidence="2" id="KW-0433">Leucine-rich repeat</keyword>
<organism evidence="7 8">
    <name type="scientific">Cucurbita maxima</name>
    <name type="common">Pumpkin</name>
    <name type="synonym">Winter squash</name>
    <dbReference type="NCBI Taxonomy" id="3661"/>
    <lineage>
        <taxon>Eukaryota</taxon>
        <taxon>Viridiplantae</taxon>
        <taxon>Streptophyta</taxon>
        <taxon>Embryophyta</taxon>
        <taxon>Tracheophyta</taxon>
        <taxon>Spermatophyta</taxon>
        <taxon>Magnoliopsida</taxon>
        <taxon>eudicotyledons</taxon>
        <taxon>Gunneridae</taxon>
        <taxon>Pentapetalae</taxon>
        <taxon>rosids</taxon>
        <taxon>fabids</taxon>
        <taxon>Cucurbitales</taxon>
        <taxon>Cucurbitaceae</taxon>
        <taxon>Cucurbiteae</taxon>
        <taxon>Cucurbita</taxon>
    </lineage>
</organism>
<dbReference type="RefSeq" id="XP_022966386.1">
    <property type="nucleotide sequence ID" value="XM_023110618.1"/>
</dbReference>
<evidence type="ECO:0000259" key="6">
    <source>
        <dbReference type="Pfam" id="PF08263"/>
    </source>
</evidence>
<comment type="subcellular location">
    <subcellularLocation>
        <location evidence="1">Cell envelope</location>
    </subcellularLocation>
</comment>
<keyword evidence="3" id="KW-0677">Repeat</keyword>
<feature type="signal peptide" evidence="5">
    <location>
        <begin position="1"/>
        <end position="28"/>
    </location>
</feature>
<dbReference type="KEGG" id="cmax:111466048"/>